<comment type="caution">
    <text evidence="1">The sequence shown here is derived from an EMBL/GenBank/DDBJ whole genome shotgun (WGS) entry which is preliminary data.</text>
</comment>
<dbReference type="EMBL" id="SCKG01000022">
    <property type="protein sequence ID" value="TDG97182.1"/>
    <property type="molecule type" value="Genomic_DNA"/>
</dbReference>
<keyword evidence="2" id="KW-1185">Reference proteome</keyword>
<dbReference type="AlphaFoldDB" id="A0A484C583"/>
<accession>A0A484C583</accession>
<protein>
    <submittedName>
        <fullName evidence="1">Uncharacterized protein</fullName>
    </submittedName>
</protein>
<sequence>MGRERRVGGPCGVTLRLAQCLSSARTRRLSLSLCDQWVRGGRRGTHNGEPGERLRHHLVSSSFHYTTGPGSPNHGPGDA</sequence>
<proteinExistence type="predicted"/>
<evidence type="ECO:0000313" key="1">
    <source>
        <dbReference type="EMBL" id="TDG97182.1"/>
    </source>
</evidence>
<dbReference type="Proteomes" id="UP000295070">
    <property type="component" value="Chromosome 22"/>
</dbReference>
<reference evidence="1 2" key="1">
    <citation type="submission" date="2019-01" db="EMBL/GenBank/DDBJ databases">
        <title>A chromosome-scale genome assembly of the yellow perch, Perca flavescens.</title>
        <authorList>
            <person name="Feron R."/>
            <person name="Morvezen R."/>
            <person name="Bestin A."/>
            <person name="Haffray P."/>
            <person name="Klopp C."/>
            <person name="Zahm M."/>
            <person name="Cabau C."/>
            <person name="Roques C."/>
            <person name="Donnadieu C."/>
            <person name="Bouchez O."/>
            <person name="Christie M."/>
            <person name="Larson W."/>
            <person name="Guiguen Y."/>
        </authorList>
    </citation>
    <scope>NUCLEOTIDE SEQUENCE [LARGE SCALE GENOMIC DNA]</scope>
    <source>
        <strain evidence="1">YP-PL-M2</strain>
        <tissue evidence="1">Blood</tissue>
    </source>
</reference>
<gene>
    <name evidence="1" type="ORF">EPR50_G00223870</name>
</gene>
<name>A0A484C583_PERFV</name>
<evidence type="ECO:0000313" key="2">
    <source>
        <dbReference type="Proteomes" id="UP000295070"/>
    </source>
</evidence>
<organism evidence="1 2">
    <name type="scientific">Perca flavescens</name>
    <name type="common">American yellow perch</name>
    <name type="synonym">Morone flavescens</name>
    <dbReference type="NCBI Taxonomy" id="8167"/>
    <lineage>
        <taxon>Eukaryota</taxon>
        <taxon>Metazoa</taxon>
        <taxon>Chordata</taxon>
        <taxon>Craniata</taxon>
        <taxon>Vertebrata</taxon>
        <taxon>Euteleostomi</taxon>
        <taxon>Actinopterygii</taxon>
        <taxon>Neopterygii</taxon>
        <taxon>Teleostei</taxon>
        <taxon>Neoteleostei</taxon>
        <taxon>Acanthomorphata</taxon>
        <taxon>Eupercaria</taxon>
        <taxon>Perciformes</taxon>
        <taxon>Percoidei</taxon>
        <taxon>Percidae</taxon>
        <taxon>Percinae</taxon>
        <taxon>Perca</taxon>
    </lineage>
</organism>